<organism evidence="3 4">
    <name type="scientific">Streptacidiphilus jiangxiensis</name>
    <dbReference type="NCBI Taxonomy" id="235985"/>
    <lineage>
        <taxon>Bacteria</taxon>
        <taxon>Bacillati</taxon>
        <taxon>Actinomycetota</taxon>
        <taxon>Actinomycetes</taxon>
        <taxon>Kitasatosporales</taxon>
        <taxon>Streptomycetaceae</taxon>
        <taxon>Streptacidiphilus</taxon>
    </lineage>
</organism>
<evidence type="ECO:0000259" key="2">
    <source>
        <dbReference type="PROSITE" id="PS50937"/>
    </source>
</evidence>
<dbReference type="STRING" id="235985.SAMN05414137_10441"/>
<dbReference type="GO" id="GO:0003677">
    <property type="term" value="F:DNA binding"/>
    <property type="evidence" value="ECO:0007669"/>
    <property type="project" value="UniProtKB-KW"/>
</dbReference>
<dbReference type="RefSeq" id="WP_052438254.1">
    <property type="nucleotide sequence ID" value="NZ_BBPN01000001.1"/>
</dbReference>
<dbReference type="InterPro" id="IPR009061">
    <property type="entry name" value="DNA-bd_dom_put_sf"/>
</dbReference>
<keyword evidence="1" id="KW-0238">DNA-binding</keyword>
<dbReference type="Pfam" id="PF13411">
    <property type="entry name" value="MerR_1"/>
    <property type="match status" value="1"/>
</dbReference>
<proteinExistence type="predicted"/>
<dbReference type="AlphaFoldDB" id="A0A1H7KHI1"/>
<dbReference type="eggNOG" id="COG0789">
    <property type="taxonomic scope" value="Bacteria"/>
</dbReference>
<dbReference type="GO" id="GO:0003700">
    <property type="term" value="F:DNA-binding transcription factor activity"/>
    <property type="evidence" value="ECO:0007669"/>
    <property type="project" value="InterPro"/>
</dbReference>
<dbReference type="PROSITE" id="PS50937">
    <property type="entry name" value="HTH_MERR_2"/>
    <property type="match status" value="1"/>
</dbReference>
<dbReference type="PANTHER" id="PTHR30204">
    <property type="entry name" value="REDOX-CYCLING DRUG-SENSING TRANSCRIPTIONAL ACTIVATOR SOXR"/>
    <property type="match status" value="1"/>
</dbReference>
<gene>
    <name evidence="3" type="ORF">SAMN05414137_10441</name>
</gene>
<dbReference type="SMART" id="SM00422">
    <property type="entry name" value="HTH_MERR"/>
    <property type="match status" value="1"/>
</dbReference>
<dbReference type="SUPFAM" id="SSF46955">
    <property type="entry name" value="Putative DNA-binding domain"/>
    <property type="match status" value="1"/>
</dbReference>
<keyword evidence="4" id="KW-1185">Reference proteome</keyword>
<reference evidence="4" key="1">
    <citation type="submission" date="2016-10" db="EMBL/GenBank/DDBJ databases">
        <authorList>
            <person name="Varghese N."/>
        </authorList>
    </citation>
    <scope>NUCLEOTIDE SEQUENCE [LARGE SCALE GENOMIC DNA]</scope>
    <source>
        <strain evidence="4">DSM 45096 / BCRC 16803 / CGMCC 4.1857 / CIP 109030 / JCM 12277 / KCTC 19219 / NBRC 100920 / 33214</strain>
    </source>
</reference>
<accession>A0A1H7KHI1</accession>
<dbReference type="Proteomes" id="UP000183015">
    <property type="component" value="Unassembled WGS sequence"/>
</dbReference>
<protein>
    <submittedName>
        <fullName evidence="3">MerR HTH family regulatory protein</fullName>
    </submittedName>
</protein>
<evidence type="ECO:0000313" key="3">
    <source>
        <dbReference type="EMBL" id="SEK85994.1"/>
    </source>
</evidence>
<evidence type="ECO:0000256" key="1">
    <source>
        <dbReference type="ARBA" id="ARBA00023125"/>
    </source>
</evidence>
<dbReference type="EMBL" id="FOAZ01000004">
    <property type="protein sequence ID" value="SEK85994.1"/>
    <property type="molecule type" value="Genomic_DNA"/>
</dbReference>
<sequence>MSDGMNTVPRPSREYLIDHLAQAAGTTVRNVRAYQDRGLLPRADRRGRANVYDDTHLERLRLIAALLDRGHTLAGIKELLDAWEDGRSLGGVLGLVAEVTAPWSDERPEYLDRADLTARFGGLRDPQAIAAAVGLGVLEPVRDGDGAAVAQLIPQPRAVPELGALPDASGGSGGDEEPLAERYRVPSPALLEAAARLHELGVPLAASIAHLQEVRRDMEHLARRFVHFAAVEVFPRYVGSAPLTDADAARAAEVVRHMRPLAQSVVDAELARAMRHEATLLLEASVASLPGPVRDAVAEEL</sequence>
<feature type="domain" description="HTH merR-type" evidence="2">
    <location>
        <begin position="14"/>
        <end position="82"/>
    </location>
</feature>
<dbReference type="PRINTS" id="PR00040">
    <property type="entry name" value="HTHMERR"/>
</dbReference>
<name>A0A1H7KHI1_STRJI</name>
<dbReference type="Gene3D" id="1.10.1660.10">
    <property type="match status" value="1"/>
</dbReference>
<dbReference type="InterPro" id="IPR000551">
    <property type="entry name" value="MerR-type_HTH_dom"/>
</dbReference>
<dbReference type="InterPro" id="IPR047057">
    <property type="entry name" value="MerR_fam"/>
</dbReference>
<dbReference type="PANTHER" id="PTHR30204:SF93">
    <property type="entry name" value="HTH MERR-TYPE DOMAIN-CONTAINING PROTEIN"/>
    <property type="match status" value="1"/>
</dbReference>
<evidence type="ECO:0000313" key="4">
    <source>
        <dbReference type="Proteomes" id="UP000183015"/>
    </source>
</evidence>